<keyword evidence="7" id="KW-0547">Nucleotide-binding</keyword>
<keyword evidence="16" id="KW-1185">Reference proteome</keyword>
<dbReference type="InterPro" id="IPR003594">
    <property type="entry name" value="HATPase_dom"/>
</dbReference>
<dbReference type="SMART" id="SM00387">
    <property type="entry name" value="HATPase_c"/>
    <property type="match status" value="1"/>
</dbReference>
<dbReference type="Proteomes" id="UP001221597">
    <property type="component" value="Chromosome"/>
</dbReference>
<feature type="transmembrane region" description="Helical" evidence="13">
    <location>
        <begin position="41"/>
        <end position="62"/>
    </location>
</feature>
<dbReference type="InterPro" id="IPR004358">
    <property type="entry name" value="Sig_transdc_His_kin-like_C"/>
</dbReference>
<keyword evidence="6 13" id="KW-0812">Transmembrane</keyword>
<keyword evidence="12 13" id="KW-0472">Membrane</keyword>
<feature type="transmembrane region" description="Helical" evidence="13">
    <location>
        <begin position="12"/>
        <end position="35"/>
    </location>
</feature>
<dbReference type="PRINTS" id="PR00344">
    <property type="entry name" value="BCTRLSENSOR"/>
</dbReference>
<dbReference type="PROSITE" id="PS50109">
    <property type="entry name" value="HIS_KIN"/>
    <property type="match status" value="1"/>
</dbReference>
<evidence type="ECO:0000256" key="3">
    <source>
        <dbReference type="ARBA" id="ARBA00012438"/>
    </source>
</evidence>
<keyword evidence="11" id="KW-0902">Two-component regulatory system</keyword>
<evidence type="ECO:0000256" key="7">
    <source>
        <dbReference type="ARBA" id="ARBA00022741"/>
    </source>
</evidence>
<evidence type="ECO:0000256" key="2">
    <source>
        <dbReference type="ARBA" id="ARBA00004651"/>
    </source>
</evidence>
<evidence type="ECO:0000256" key="12">
    <source>
        <dbReference type="ARBA" id="ARBA00023136"/>
    </source>
</evidence>
<sequence length="341" mass="40176">MSFLEYVKDKRYFVVLYLLIMSFVSLIMFLGFNQVNPFNKILYTNIICFVIASLYITIGYFYRRMFYQEIKNLIESNQEETMARMPDGQNNEQKLIFNLLKKNHKEHVKHLETLYDQKLDQQEFIISWIHEVKIPIAASRLLMENCEDKTTNFLIDKFEDELHKIDGYIEQALYYSRIDSFSKDYFISEVSTNQLIKNSVKKYAKLFINKGIHFEMDDTEQFVQSDKKWFGFIIDQLFANALKYTDEDGTIAVLFEEDSNEKRLLIQDNGIGIKPEDINRVFEKGFTGATGRNYAKSTGMGLYLAKQLANKLGHNITIGSEENEYTKVTIHFPKIQNYYQL</sequence>
<dbReference type="EMBL" id="CP121671">
    <property type="protein sequence ID" value="WFT76447.1"/>
    <property type="molecule type" value="Genomic_DNA"/>
</dbReference>
<evidence type="ECO:0000256" key="4">
    <source>
        <dbReference type="ARBA" id="ARBA00022475"/>
    </source>
</evidence>
<keyword evidence="5 15" id="KW-0808">Transferase</keyword>
<dbReference type="PANTHER" id="PTHR45453">
    <property type="entry name" value="PHOSPHATE REGULON SENSOR PROTEIN PHOR"/>
    <property type="match status" value="1"/>
</dbReference>
<dbReference type="RefSeq" id="WP_283078401.1">
    <property type="nucleotide sequence ID" value="NZ_CP121671.1"/>
</dbReference>
<reference evidence="15 16" key="1">
    <citation type="submission" date="2023-04" db="EMBL/GenBank/DDBJ databases">
        <title>Genome sequence of Halobacillus naozhouensis KACC 21980.</title>
        <authorList>
            <person name="Kim S."/>
            <person name="Heo J."/>
            <person name="Kwon S.-W."/>
        </authorList>
    </citation>
    <scope>NUCLEOTIDE SEQUENCE [LARGE SCALE GENOMIC DNA]</scope>
    <source>
        <strain evidence="15 16">KCTC 13234</strain>
    </source>
</reference>
<evidence type="ECO:0000313" key="15">
    <source>
        <dbReference type="EMBL" id="WFT76447.1"/>
    </source>
</evidence>
<evidence type="ECO:0000259" key="14">
    <source>
        <dbReference type="PROSITE" id="PS50109"/>
    </source>
</evidence>
<keyword evidence="10 13" id="KW-1133">Transmembrane helix</keyword>
<dbReference type="InterPro" id="IPR005467">
    <property type="entry name" value="His_kinase_dom"/>
</dbReference>
<gene>
    <name evidence="15" type="ORF">P9989_08815</name>
</gene>
<organism evidence="15 16">
    <name type="scientific">Halobacillus naozhouensis</name>
    <dbReference type="NCBI Taxonomy" id="554880"/>
    <lineage>
        <taxon>Bacteria</taxon>
        <taxon>Bacillati</taxon>
        <taxon>Bacillota</taxon>
        <taxon>Bacilli</taxon>
        <taxon>Bacillales</taxon>
        <taxon>Bacillaceae</taxon>
        <taxon>Halobacillus</taxon>
    </lineage>
</organism>
<proteinExistence type="predicted"/>
<keyword evidence="9" id="KW-0067">ATP-binding</keyword>
<dbReference type="InterPro" id="IPR050351">
    <property type="entry name" value="BphY/WalK/GraS-like"/>
</dbReference>
<evidence type="ECO:0000256" key="11">
    <source>
        <dbReference type="ARBA" id="ARBA00023012"/>
    </source>
</evidence>
<dbReference type="EC" id="2.7.13.3" evidence="3"/>
<comment type="catalytic activity">
    <reaction evidence="1">
        <text>ATP + protein L-histidine = ADP + protein N-phospho-L-histidine.</text>
        <dbReference type="EC" id="2.7.13.3"/>
    </reaction>
</comment>
<dbReference type="SUPFAM" id="SSF55874">
    <property type="entry name" value="ATPase domain of HSP90 chaperone/DNA topoisomerase II/histidine kinase"/>
    <property type="match status" value="1"/>
</dbReference>
<evidence type="ECO:0000256" key="13">
    <source>
        <dbReference type="SAM" id="Phobius"/>
    </source>
</evidence>
<dbReference type="Gene3D" id="3.30.565.10">
    <property type="entry name" value="Histidine kinase-like ATPase, C-terminal domain"/>
    <property type="match status" value="1"/>
</dbReference>
<name>A0ABY8J2Z9_9BACI</name>
<evidence type="ECO:0000256" key="8">
    <source>
        <dbReference type="ARBA" id="ARBA00022777"/>
    </source>
</evidence>
<dbReference type="PANTHER" id="PTHR45453:SF2">
    <property type="entry name" value="HISTIDINE KINASE"/>
    <property type="match status" value="1"/>
</dbReference>
<evidence type="ECO:0000313" key="16">
    <source>
        <dbReference type="Proteomes" id="UP001221597"/>
    </source>
</evidence>
<dbReference type="GO" id="GO:0004673">
    <property type="term" value="F:protein histidine kinase activity"/>
    <property type="evidence" value="ECO:0007669"/>
    <property type="project" value="UniProtKB-EC"/>
</dbReference>
<dbReference type="InterPro" id="IPR036890">
    <property type="entry name" value="HATPase_C_sf"/>
</dbReference>
<keyword evidence="4" id="KW-1003">Cell membrane</keyword>
<evidence type="ECO:0000256" key="10">
    <source>
        <dbReference type="ARBA" id="ARBA00022989"/>
    </source>
</evidence>
<evidence type="ECO:0000256" key="5">
    <source>
        <dbReference type="ARBA" id="ARBA00022679"/>
    </source>
</evidence>
<accession>A0ABY8J2Z9</accession>
<comment type="subcellular location">
    <subcellularLocation>
        <location evidence="2">Cell membrane</location>
        <topology evidence="2">Multi-pass membrane protein</topology>
    </subcellularLocation>
</comment>
<protein>
    <recommendedName>
        <fullName evidence="3">histidine kinase</fullName>
        <ecNumber evidence="3">2.7.13.3</ecNumber>
    </recommendedName>
</protein>
<keyword evidence="8 15" id="KW-0418">Kinase</keyword>
<evidence type="ECO:0000256" key="6">
    <source>
        <dbReference type="ARBA" id="ARBA00022692"/>
    </source>
</evidence>
<evidence type="ECO:0000256" key="1">
    <source>
        <dbReference type="ARBA" id="ARBA00000085"/>
    </source>
</evidence>
<evidence type="ECO:0000256" key="9">
    <source>
        <dbReference type="ARBA" id="ARBA00022840"/>
    </source>
</evidence>
<feature type="domain" description="Histidine kinase" evidence="14">
    <location>
        <begin position="127"/>
        <end position="336"/>
    </location>
</feature>
<dbReference type="Pfam" id="PF02518">
    <property type="entry name" value="HATPase_c"/>
    <property type="match status" value="1"/>
</dbReference>